<evidence type="ECO:0008006" key="4">
    <source>
        <dbReference type="Google" id="ProtNLM"/>
    </source>
</evidence>
<dbReference type="EMBL" id="BOMN01000010">
    <property type="protein sequence ID" value="GIE17630.1"/>
    <property type="molecule type" value="Genomic_DNA"/>
</dbReference>
<feature type="transmembrane region" description="Helical" evidence="1">
    <location>
        <begin position="129"/>
        <end position="149"/>
    </location>
</feature>
<feature type="transmembrane region" description="Helical" evidence="1">
    <location>
        <begin position="7"/>
        <end position="27"/>
    </location>
</feature>
<keyword evidence="3" id="KW-1185">Reference proteome</keyword>
<keyword evidence="1" id="KW-1133">Transmembrane helix</keyword>
<accession>A0ABQ3ZGD4</accession>
<keyword evidence="1" id="KW-0472">Membrane</keyword>
<gene>
    <name evidence="2" type="ORF">Ahu01nite_007320</name>
</gene>
<feature type="transmembrane region" description="Helical" evidence="1">
    <location>
        <begin position="251"/>
        <end position="268"/>
    </location>
</feature>
<feature type="transmembrane region" description="Helical" evidence="1">
    <location>
        <begin position="275"/>
        <end position="297"/>
    </location>
</feature>
<dbReference type="Proteomes" id="UP000603200">
    <property type="component" value="Unassembled WGS sequence"/>
</dbReference>
<proteinExistence type="predicted"/>
<feature type="transmembrane region" description="Helical" evidence="1">
    <location>
        <begin position="405"/>
        <end position="423"/>
    </location>
</feature>
<feature type="transmembrane region" description="Helical" evidence="1">
    <location>
        <begin position="380"/>
        <end position="400"/>
    </location>
</feature>
<protein>
    <recommendedName>
        <fullName evidence="4">Dolichyl-phosphate-mannose-protein mannosyltransferase</fullName>
    </recommendedName>
</protein>
<keyword evidence="1" id="KW-0812">Transmembrane</keyword>
<evidence type="ECO:0000313" key="3">
    <source>
        <dbReference type="Proteomes" id="UP000603200"/>
    </source>
</evidence>
<feature type="transmembrane region" description="Helical" evidence="1">
    <location>
        <begin position="330"/>
        <end position="348"/>
    </location>
</feature>
<reference evidence="2 3" key="1">
    <citation type="submission" date="2021-01" db="EMBL/GenBank/DDBJ databases">
        <title>Whole genome shotgun sequence of Actinoplanes humidus NBRC 14915.</title>
        <authorList>
            <person name="Komaki H."/>
            <person name="Tamura T."/>
        </authorList>
    </citation>
    <scope>NUCLEOTIDE SEQUENCE [LARGE SCALE GENOMIC DNA]</scope>
    <source>
        <strain evidence="2 3">NBRC 14915</strain>
    </source>
</reference>
<sequence>MIRFFSSGWSVVIAAFVAVVIRVPFLFTGLSTDEGGYAYVAQRWARGDRLYDTAWLDRPQGLLLTYRALLAIGDGGWAIRLGMVAGGAIITVAVAVIARLLIGRAAGVWAAWIYAIVGIAPHLEGMTFNGELLAGIPSTVAIACAVYWWRPDPAFSSAAASASTAGSADPPISAAAAATASAAAASTATASTATAATATATAAAATAAATAAGSARAARGARPSRALRRSMWWLAGAGLLAGVALTMKQSGIDGIVVGALIVVLARNLRAAGVFAATAALPLVASVVHGISVGWNYYWTALIGYQLSAMGGDGSNTSTRLSDLGRHAGDIALDLTVIVLLSVFGWRLLDRGGRWVLGAWLFAGFVGINLGGSYWPHYFVQPLPALVVLVAATLIGIPAALPRRALAAVVVLPTLVWLVALIPMSPARRADTIPYDALAARDDKIAAVIRASTTPGQRIYVLESEAYLYFAADRQASYPYLWGKPIDKIPDALPRLRAMLSSAQRPALVLLDTPPAAVDPSGGIAADLATYYHAETVVEGVPILRANP</sequence>
<feature type="transmembrane region" description="Helical" evidence="1">
    <location>
        <begin position="355"/>
        <end position="374"/>
    </location>
</feature>
<comment type="caution">
    <text evidence="2">The sequence shown here is derived from an EMBL/GenBank/DDBJ whole genome shotgun (WGS) entry which is preliminary data.</text>
</comment>
<evidence type="ECO:0000256" key="1">
    <source>
        <dbReference type="SAM" id="Phobius"/>
    </source>
</evidence>
<feature type="transmembrane region" description="Helical" evidence="1">
    <location>
        <begin position="77"/>
        <end position="98"/>
    </location>
</feature>
<feature type="transmembrane region" description="Helical" evidence="1">
    <location>
        <begin position="105"/>
        <end position="123"/>
    </location>
</feature>
<organism evidence="2 3">
    <name type="scientific">Winogradskya humida</name>
    <dbReference type="NCBI Taxonomy" id="113566"/>
    <lineage>
        <taxon>Bacteria</taxon>
        <taxon>Bacillati</taxon>
        <taxon>Actinomycetota</taxon>
        <taxon>Actinomycetes</taxon>
        <taxon>Micromonosporales</taxon>
        <taxon>Micromonosporaceae</taxon>
        <taxon>Winogradskya</taxon>
    </lineage>
</organism>
<evidence type="ECO:0000313" key="2">
    <source>
        <dbReference type="EMBL" id="GIE17630.1"/>
    </source>
</evidence>
<feature type="transmembrane region" description="Helical" evidence="1">
    <location>
        <begin position="226"/>
        <end position="245"/>
    </location>
</feature>
<name>A0ABQ3ZGD4_9ACTN</name>